<dbReference type="Proteomes" id="UP000764110">
    <property type="component" value="Unassembled WGS sequence"/>
</dbReference>
<evidence type="ECO:0000313" key="4">
    <source>
        <dbReference type="Proteomes" id="UP000764110"/>
    </source>
</evidence>
<evidence type="ECO:0000313" key="3">
    <source>
        <dbReference type="EMBL" id="KAH0598337.1"/>
    </source>
</evidence>
<dbReference type="EMBL" id="JACEFI010000005">
    <property type="protein sequence ID" value="KAH0598337.1"/>
    <property type="molecule type" value="Genomic_DNA"/>
</dbReference>
<sequence length="356" mass="37063">MFKPKGTGFLVLCALLILCICFGEAAPQCRRAKQGGNQGGKGGGGKTKQTPQQKVAQIPGGISKAKDGSVILDKTVKIKRISGLNIRYKVSAPADQFKAASGVKSGNAARAADTEGTIGMNVLLHGDGGDSFVDFPNQGVNANLMGVAVLAPDKNLKWGGGNNGNQQRSQGVPHSQAVADLITQELPKVVAFNQSNVWFTGVSGGSLTLSGFFIPAHMGQFPNTGVLLNCGGLPPQVNFTPEAAAAIANTRIHTQSSQKELSSLQDSIPQAVKAYEDEARKEGLNAQQINALQTVDNTPSGGHCNFNGEGFTSGVKSVVTKFDQIMFPQGDGQVNGVDVKTGVIGNEALRFTGSGR</sequence>
<evidence type="ECO:0000256" key="1">
    <source>
        <dbReference type="SAM" id="MobiDB-lite"/>
    </source>
</evidence>
<dbReference type="AlphaFoldDB" id="A0A9P8S8U6"/>
<keyword evidence="4" id="KW-1185">Reference proteome</keyword>
<feature type="chain" id="PRO_5040342910" description="Cyclin-like F-box" evidence="2">
    <location>
        <begin position="26"/>
        <end position="356"/>
    </location>
</feature>
<accession>A0A9P8S8U6</accession>
<protein>
    <recommendedName>
        <fullName evidence="5">Cyclin-like F-box</fullName>
    </recommendedName>
</protein>
<reference evidence="3 4" key="1">
    <citation type="submission" date="2020-07" db="EMBL/GenBank/DDBJ databases">
        <title>Metarhizium humberi genome.</title>
        <authorList>
            <person name="Lysoe E."/>
        </authorList>
    </citation>
    <scope>NUCLEOTIDE SEQUENCE [LARGE SCALE GENOMIC DNA]</scope>
    <source>
        <strain evidence="3 4">ESALQ1638</strain>
    </source>
</reference>
<organism evidence="3 4">
    <name type="scientific">Metarhizium humberi</name>
    <dbReference type="NCBI Taxonomy" id="2596975"/>
    <lineage>
        <taxon>Eukaryota</taxon>
        <taxon>Fungi</taxon>
        <taxon>Dikarya</taxon>
        <taxon>Ascomycota</taxon>
        <taxon>Pezizomycotina</taxon>
        <taxon>Sordariomycetes</taxon>
        <taxon>Hypocreomycetidae</taxon>
        <taxon>Hypocreales</taxon>
        <taxon>Clavicipitaceae</taxon>
        <taxon>Metarhizium</taxon>
    </lineage>
</organism>
<name>A0A9P8S8U6_9HYPO</name>
<evidence type="ECO:0000256" key="2">
    <source>
        <dbReference type="SAM" id="SignalP"/>
    </source>
</evidence>
<feature type="signal peptide" evidence="2">
    <location>
        <begin position="1"/>
        <end position="25"/>
    </location>
</feature>
<proteinExistence type="predicted"/>
<feature type="region of interest" description="Disordered" evidence="1">
    <location>
        <begin position="32"/>
        <end position="55"/>
    </location>
</feature>
<feature type="compositionally biased region" description="Gly residues" evidence="1">
    <location>
        <begin position="36"/>
        <end position="46"/>
    </location>
</feature>
<gene>
    <name evidence="3" type="ORF">MHUMG1_03635</name>
</gene>
<comment type="caution">
    <text evidence="3">The sequence shown here is derived from an EMBL/GenBank/DDBJ whole genome shotgun (WGS) entry which is preliminary data.</text>
</comment>
<keyword evidence="2" id="KW-0732">Signal</keyword>
<evidence type="ECO:0008006" key="5">
    <source>
        <dbReference type="Google" id="ProtNLM"/>
    </source>
</evidence>